<dbReference type="OrthoDB" id="10063284at2759"/>
<dbReference type="EMBL" id="BGZK01000044">
    <property type="protein sequence ID" value="GBP11045.1"/>
    <property type="molecule type" value="Genomic_DNA"/>
</dbReference>
<proteinExistence type="predicted"/>
<evidence type="ECO:0000313" key="2">
    <source>
        <dbReference type="Proteomes" id="UP000299102"/>
    </source>
</evidence>
<dbReference type="AlphaFoldDB" id="A0A4C1TA52"/>
<name>A0A4C1TA52_EUMVA</name>
<keyword evidence="2" id="KW-1185">Reference proteome</keyword>
<dbReference type="Proteomes" id="UP000299102">
    <property type="component" value="Unassembled WGS sequence"/>
</dbReference>
<gene>
    <name evidence="1" type="ORF">EVAR_79724_1</name>
</gene>
<sequence length="208" mass="23557">MVIVDLKKEKALHQKEVKKLPKLTSYFTTTTGETSRYMISQKIAEDKATRKCPKSIVVYKQESRKNVIATPCTMCGTFSLGRCPCWDKFDNFESSAKERTQNLTTRIYLKEQDVEGHGGVFDGSAPSVQSNGKERFNVETFLPIIDTLSVHLKQRLSSYETGPHDPNVPRASKSLKTALVKGLPLRISSWSETRPRSNFEYHPLTVLK</sequence>
<protein>
    <submittedName>
        <fullName evidence="1">Uncharacterized protein</fullName>
    </submittedName>
</protein>
<evidence type="ECO:0000313" key="1">
    <source>
        <dbReference type="EMBL" id="GBP11045.1"/>
    </source>
</evidence>
<comment type="caution">
    <text evidence="1">The sequence shown here is derived from an EMBL/GenBank/DDBJ whole genome shotgun (WGS) entry which is preliminary data.</text>
</comment>
<reference evidence="1 2" key="1">
    <citation type="journal article" date="2019" name="Commun. Biol.">
        <title>The bagworm genome reveals a unique fibroin gene that provides high tensile strength.</title>
        <authorList>
            <person name="Kono N."/>
            <person name="Nakamura H."/>
            <person name="Ohtoshi R."/>
            <person name="Tomita M."/>
            <person name="Numata K."/>
            <person name="Arakawa K."/>
        </authorList>
    </citation>
    <scope>NUCLEOTIDE SEQUENCE [LARGE SCALE GENOMIC DNA]</scope>
</reference>
<organism evidence="1 2">
    <name type="scientific">Eumeta variegata</name>
    <name type="common">Bagworm moth</name>
    <name type="synonym">Eumeta japonica</name>
    <dbReference type="NCBI Taxonomy" id="151549"/>
    <lineage>
        <taxon>Eukaryota</taxon>
        <taxon>Metazoa</taxon>
        <taxon>Ecdysozoa</taxon>
        <taxon>Arthropoda</taxon>
        <taxon>Hexapoda</taxon>
        <taxon>Insecta</taxon>
        <taxon>Pterygota</taxon>
        <taxon>Neoptera</taxon>
        <taxon>Endopterygota</taxon>
        <taxon>Lepidoptera</taxon>
        <taxon>Glossata</taxon>
        <taxon>Ditrysia</taxon>
        <taxon>Tineoidea</taxon>
        <taxon>Psychidae</taxon>
        <taxon>Oiketicinae</taxon>
        <taxon>Eumeta</taxon>
    </lineage>
</organism>
<accession>A0A4C1TA52</accession>